<reference evidence="2" key="1">
    <citation type="submission" date="2020-05" db="EMBL/GenBank/DDBJ databases">
        <authorList>
            <person name="Chiriac C."/>
            <person name="Salcher M."/>
            <person name="Ghai R."/>
            <person name="Kavagutti S V."/>
        </authorList>
    </citation>
    <scope>NUCLEOTIDE SEQUENCE</scope>
</reference>
<protein>
    <submittedName>
        <fullName evidence="2">Unannotated protein</fullName>
    </submittedName>
</protein>
<keyword evidence="1" id="KW-1133">Transmembrane helix</keyword>
<sequence>MRTFAKYLLAVSGALLAFIALSGTSVWLLMGTADHATSTVMSVLAEDLAGRAAGSAVIDSLAGDANPVVKARLESEAAPLSQAAAVGLRASEDAISVAIHAVYGAVEEGAKIAVDIKPVASRVLVEIHKVDAAIPADPNDVADASGGGERLTLDVDGSGLGLIRTALTLVGAWWVLLLGALALLVLAGMCDRRGPVRRWRVTGISLAVPSAVLLIGSFAAGTAVSGVVSSDTNNSVLVSAAISVAQATMVRLAGIALILAIALIIVTIVVKPGAKQTPG</sequence>
<feature type="transmembrane region" description="Helical" evidence="1">
    <location>
        <begin position="248"/>
        <end position="270"/>
    </location>
</feature>
<proteinExistence type="predicted"/>
<feature type="transmembrane region" description="Helical" evidence="1">
    <location>
        <begin position="201"/>
        <end position="228"/>
    </location>
</feature>
<evidence type="ECO:0000313" key="2">
    <source>
        <dbReference type="EMBL" id="CAB4872155.1"/>
    </source>
</evidence>
<dbReference type="EMBL" id="CAFBLS010000076">
    <property type="protein sequence ID" value="CAB4872155.1"/>
    <property type="molecule type" value="Genomic_DNA"/>
</dbReference>
<organism evidence="2">
    <name type="scientific">freshwater metagenome</name>
    <dbReference type="NCBI Taxonomy" id="449393"/>
    <lineage>
        <taxon>unclassified sequences</taxon>
        <taxon>metagenomes</taxon>
        <taxon>ecological metagenomes</taxon>
    </lineage>
</organism>
<feature type="transmembrane region" description="Helical" evidence="1">
    <location>
        <begin position="7"/>
        <end position="30"/>
    </location>
</feature>
<gene>
    <name evidence="2" type="ORF">UFOPK3402_00754</name>
</gene>
<dbReference type="AlphaFoldDB" id="A0A6J7DTF7"/>
<accession>A0A6J7DTF7</accession>
<feature type="transmembrane region" description="Helical" evidence="1">
    <location>
        <begin position="166"/>
        <end position="189"/>
    </location>
</feature>
<keyword evidence="1" id="KW-0472">Membrane</keyword>
<keyword evidence="1" id="KW-0812">Transmembrane</keyword>
<name>A0A6J7DTF7_9ZZZZ</name>
<evidence type="ECO:0000256" key="1">
    <source>
        <dbReference type="SAM" id="Phobius"/>
    </source>
</evidence>